<dbReference type="Proteomes" id="UP000291084">
    <property type="component" value="Chromosome 8"/>
</dbReference>
<name>A0A0S3SSC4_PHAAN</name>
<evidence type="ECO:0000313" key="1">
    <source>
        <dbReference type="EMBL" id="BAT95726.1"/>
    </source>
</evidence>
<dbReference type="AlphaFoldDB" id="A0A0S3SSC4"/>
<protein>
    <submittedName>
        <fullName evidence="1">Uncharacterized protein</fullName>
    </submittedName>
</protein>
<organism evidence="1 2">
    <name type="scientific">Vigna angularis var. angularis</name>
    <dbReference type="NCBI Taxonomy" id="157739"/>
    <lineage>
        <taxon>Eukaryota</taxon>
        <taxon>Viridiplantae</taxon>
        <taxon>Streptophyta</taxon>
        <taxon>Embryophyta</taxon>
        <taxon>Tracheophyta</taxon>
        <taxon>Spermatophyta</taxon>
        <taxon>Magnoliopsida</taxon>
        <taxon>eudicotyledons</taxon>
        <taxon>Gunneridae</taxon>
        <taxon>Pentapetalae</taxon>
        <taxon>rosids</taxon>
        <taxon>fabids</taxon>
        <taxon>Fabales</taxon>
        <taxon>Fabaceae</taxon>
        <taxon>Papilionoideae</taxon>
        <taxon>50 kb inversion clade</taxon>
        <taxon>NPAAA clade</taxon>
        <taxon>indigoferoid/millettioid clade</taxon>
        <taxon>Phaseoleae</taxon>
        <taxon>Vigna</taxon>
    </lineage>
</organism>
<gene>
    <name evidence="1" type="primary">Vigan.08G250300</name>
    <name evidence="1" type="ORF">VIGAN_08250300</name>
</gene>
<keyword evidence="2" id="KW-1185">Reference proteome</keyword>
<sequence length="74" mass="8091">MKKERVTPLPNVTGTLSSPLSVTGCRIGALNVVENKFPCVKQEDESLNRRAALTTISLTIARNGHGSFEVSRFF</sequence>
<evidence type="ECO:0000313" key="2">
    <source>
        <dbReference type="Proteomes" id="UP000291084"/>
    </source>
</evidence>
<reference evidence="1 2" key="1">
    <citation type="journal article" date="2015" name="Sci. Rep.">
        <title>The power of single molecule real-time sequencing technology in the de novo assembly of a eukaryotic genome.</title>
        <authorList>
            <person name="Sakai H."/>
            <person name="Naito K."/>
            <person name="Ogiso-Tanaka E."/>
            <person name="Takahashi Y."/>
            <person name="Iseki K."/>
            <person name="Muto C."/>
            <person name="Satou K."/>
            <person name="Teruya K."/>
            <person name="Shiroma A."/>
            <person name="Shimoji M."/>
            <person name="Hirano T."/>
            <person name="Itoh T."/>
            <person name="Kaga A."/>
            <person name="Tomooka N."/>
        </authorList>
    </citation>
    <scope>NUCLEOTIDE SEQUENCE [LARGE SCALE GENOMIC DNA]</scope>
    <source>
        <strain evidence="2">cv. Shumari</strain>
    </source>
</reference>
<dbReference type="EMBL" id="AP015041">
    <property type="protein sequence ID" value="BAT95726.1"/>
    <property type="molecule type" value="Genomic_DNA"/>
</dbReference>
<accession>A0A0S3SSC4</accession>
<dbReference type="PROSITE" id="PS51257">
    <property type="entry name" value="PROKAR_LIPOPROTEIN"/>
    <property type="match status" value="1"/>
</dbReference>
<proteinExistence type="predicted"/>